<protein>
    <submittedName>
        <fullName evidence="9">Undecaprenyl-phosphate galactosephosphotransferase</fullName>
        <ecNumber evidence="9">2.7.8.6</ecNumber>
    </submittedName>
</protein>
<sequence length="499" mass="54758">MANDTSVLAPAYVRVARTGADASRTSGGGIMAVDVRVRREIAHRRLAISLLRQLMRVLTLHLADGLLVAAGFWAVANVWGTWGVVQPYLPVVVASFLLSLNAFSAYAPGDARRDGRRLASASGLAAVLLLCLSAFPPEIPFTPQLLSAVGAACFVGLALGRKGIDLLVRQAYVRGFGLRKALVIGGLDEVGAALRDVRDPRTTDQYVVGHLTTRERPDPASLGDLGELERVLDEMELQEVLVATTLPPDELRSVVLACFDRGVKVYVIPGVGDGREFYAEATRMGDCPIVHLHPARLQLPSLLVKRSVDVVLALVAVVVASPLFLLISLAIKAESTGPVFFKQQRVGLGGRRFTMWKFRSMAVDAEAREVELAHLNIYGNGTFKLRHDPRVTRMGKILRRTSLDELPQLFNVLLGDMSIVGPRPALVNDISRYEPHHFDRLSVVPGITGPWQVNGRNLITDFDEILRMERSYIAEWSLWLDVRIMLRTLVVVLRGEGAY</sequence>
<feature type="transmembrane region" description="Helical" evidence="7">
    <location>
        <begin position="54"/>
        <end position="76"/>
    </location>
</feature>
<comment type="similarity">
    <text evidence="2">Belongs to the bacterial sugar transferase family.</text>
</comment>
<dbReference type="PANTHER" id="PTHR30576:SF10">
    <property type="entry name" value="SLL5057 PROTEIN"/>
    <property type="match status" value="1"/>
</dbReference>
<feature type="transmembrane region" description="Helical" evidence="7">
    <location>
        <begin position="141"/>
        <end position="160"/>
    </location>
</feature>
<dbReference type="Pfam" id="PF02397">
    <property type="entry name" value="Bac_transf"/>
    <property type="match status" value="1"/>
</dbReference>
<reference evidence="9" key="1">
    <citation type="submission" date="2020-02" db="EMBL/GenBank/DDBJ databases">
        <authorList>
            <person name="Meier V. D."/>
        </authorList>
    </citation>
    <scope>NUCLEOTIDE SEQUENCE</scope>
    <source>
        <strain evidence="9">AVDCRST_MAG68</strain>
    </source>
</reference>
<organism evidence="9">
    <name type="scientific">uncultured Gemmatimonadota bacterium</name>
    <dbReference type="NCBI Taxonomy" id="203437"/>
    <lineage>
        <taxon>Bacteria</taxon>
        <taxon>Pseudomonadati</taxon>
        <taxon>Gemmatimonadota</taxon>
        <taxon>environmental samples</taxon>
    </lineage>
</organism>
<evidence type="ECO:0000256" key="7">
    <source>
        <dbReference type="SAM" id="Phobius"/>
    </source>
</evidence>
<dbReference type="InterPro" id="IPR017475">
    <property type="entry name" value="EPS_sugar_tfrase"/>
</dbReference>
<keyword evidence="4 7" id="KW-0812">Transmembrane</keyword>
<proteinExistence type="inferred from homology"/>
<evidence type="ECO:0000256" key="5">
    <source>
        <dbReference type="ARBA" id="ARBA00022989"/>
    </source>
</evidence>
<dbReference type="NCBIfam" id="TIGR03025">
    <property type="entry name" value="EPS_sugtrans"/>
    <property type="match status" value="1"/>
</dbReference>
<evidence type="ECO:0000313" key="9">
    <source>
        <dbReference type="EMBL" id="CAA9372196.1"/>
    </source>
</evidence>
<evidence type="ECO:0000256" key="1">
    <source>
        <dbReference type="ARBA" id="ARBA00004141"/>
    </source>
</evidence>
<evidence type="ECO:0000256" key="2">
    <source>
        <dbReference type="ARBA" id="ARBA00006464"/>
    </source>
</evidence>
<feature type="domain" description="Bacterial sugar transferase" evidence="8">
    <location>
        <begin position="305"/>
        <end position="493"/>
    </location>
</feature>
<evidence type="ECO:0000259" key="8">
    <source>
        <dbReference type="Pfam" id="PF02397"/>
    </source>
</evidence>
<dbReference type="AlphaFoldDB" id="A0A6J4N160"/>
<dbReference type="PANTHER" id="PTHR30576">
    <property type="entry name" value="COLANIC BIOSYNTHESIS UDP-GLUCOSE LIPID CARRIER TRANSFERASE"/>
    <property type="match status" value="1"/>
</dbReference>
<keyword evidence="5 7" id="KW-1133">Transmembrane helix</keyword>
<comment type="subcellular location">
    <subcellularLocation>
        <location evidence="1">Membrane</location>
        <topology evidence="1">Multi-pass membrane protein</topology>
    </subcellularLocation>
</comment>
<feature type="transmembrane region" description="Helical" evidence="7">
    <location>
        <begin position="88"/>
        <end position="106"/>
    </location>
</feature>
<evidence type="ECO:0000256" key="4">
    <source>
        <dbReference type="ARBA" id="ARBA00022692"/>
    </source>
</evidence>
<dbReference type="InterPro" id="IPR003362">
    <property type="entry name" value="Bact_transf"/>
</dbReference>
<evidence type="ECO:0000256" key="6">
    <source>
        <dbReference type="ARBA" id="ARBA00023136"/>
    </source>
</evidence>
<name>A0A6J4N160_9BACT</name>
<dbReference type="GO" id="GO:0047360">
    <property type="term" value="F:undecaprenyl-phosphate galactose phosphotransferase activity"/>
    <property type="evidence" value="ECO:0007669"/>
    <property type="project" value="UniProtKB-EC"/>
</dbReference>
<dbReference type="EMBL" id="CADCTW010000251">
    <property type="protein sequence ID" value="CAA9372196.1"/>
    <property type="molecule type" value="Genomic_DNA"/>
</dbReference>
<gene>
    <name evidence="9" type="ORF">AVDCRST_MAG68-5635</name>
</gene>
<keyword evidence="6 7" id="KW-0472">Membrane</keyword>
<feature type="transmembrane region" description="Helical" evidence="7">
    <location>
        <begin position="118"/>
        <end position="135"/>
    </location>
</feature>
<dbReference type="GO" id="GO:0016020">
    <property type="term" value="C:membrane"/>
    <property type="evidence" value="ECO:0007669"/>
    <property type="project" value="UniProtKB-SubCell"/>
</dbReference>
<feature type="transmembrane region" description="Helical" evidence="7">
    <location>
        <begin position="310"/>
        <end position="331"/>
    </location>
</feature>
<accession>A0A6J4N160</accession>
<keyword evidence="3 9" id="KW-0808">Transferase</keyword>
<evidence type="ECO:0000256" key="3">
    <source>
        <dbReference type="ARBA" id="ARBA00022679"/>
    </source>
</evidence>
<dbReference type="EC" id="2.7.8.6" evidence="9"/>